<accession>A0A0B2UNH2</accession>
<dbReference type="EMBL" id="JPKZ01003246">
    <property type="protein sequence ID" value="KHN72556.1"/>
    <property type="molecule type" value="Genomic_DNA"/>
</dbReference>
<name>A0A0B2UNH2_TOXCA</name>
<evidence type="ECO:0000313" key="1">
    <source>
        <dbReference type="EMBL" id="KHN72556.1"/>
    </source>
</evidence>
<evidence type="ECO:0000313" key="2">
    <source>
        <dbReference type="Proteomes" id="UP000031036"/>
    </source>
</evidence>
<organism evidence="1 2">
    <name type="scientific">Toxocara canis</name>
    <name type="common">Canine roundworm</name>
    <dbReference type="NCBI Taxonomy" id="6265"/>
    <lineage>
        <taxon>Eukaryota</taxon>
        <taxon>Metazoa</taxon>
        <taxon>Ecdysozoa</taxon>
        <taxon>Nematoda</taxon>
        <taxon>Chromadorea</taxon>
        <taxon>Rhabditida</taxon>
        <taxon>Spirurina</taxon>
        <taxon>Ascaridomorpha</taxon>
        <taxon>Ascaridoidea</taxon>
        <taxon>Toxocaridae</taxon>
        <taxon>Toxocara</taxon>
    </lineage>
</organism>
<comment type="caution">
    <text evidence="1">The sequence shown here is derived from an EMBL/GenBank/DDBJ whole genome shotgun (WGS) entry which is preliminary data.</text>
</comment>
<protein>
    <submittedName>
        <fullName evidence="1">Uncharacterized protein</fullName>
    </submittedName>
</protein>
<reference evidence="1 2" key="1">
    <citation type="submission" date="2014-11" db="EMBL/GenBank/DDBJ databases">
        <title>Genetic blueprint of the zoonotic pathogen Toxocara canis.</title>
        <authorList>
            <person name="Zhu X.-Q."/>
            <person name="Korhonen P.K."/>
            <person name="Cai H."/>
            <person name="Young N.D."/>
            <person name="Nejsum P."/>
            <person name="von Samson-Himmelstjerna G."/>
            <person name="Boag P.R."/>
            <person name="Tan P."/>
            <person name="Li Q."/>
            <person name="Min J."/>
            <person name="Yang Y."/>
            <person name="Wang X."/>
            <person name="Fang X."/>
            <person name="Hall R.S."/>
            <person name="Hofmann A."/>
            <person name="Sternberg P.W."/>
            <person name="Jex A.R."/>
            <person name="Gasser R.B."/>
        </authorList>
    </citation>
    <scope>NUCLEOTIDE SEQUENCE [LARGE SCALE GENOMIC DNA]</scope>
    <source>
        <strain evidence="1">PN_DK_2014</strain>
    </source>
</reference>
<proteinExistence type="predicted"/>
<gene>
    <name evidence="1" type="ORF">Tcan_00117</name>
</gene>
<dbReference type="AlphaFoldDB" id="A0A0B2UNH2"/>
<sequence length="124" mass="13859">MCMAQSLQLTDPLALCSLIYHSQKSVSPLFYTIAMILSLPDSTSNFLPPALLIPKDQDGDCRTAAAFKVVSLKFLLAGGVVSWRRIRFQTEETHAYNGARQFRFRHSCNGQFMVTGQLWTNVGD</sequence>
<dbReference type="Proteomes" id="UP000031036">
    <property type="component" value="Unassembled WGS sequence"/>
</dbReference>
<keyword evidence="2" id="KW-1185">Reference proteome</keyword>